<protein>
    <submittedName>
        <fullName evidence="2">Uncharacterized protein</fullName>
    </submittedName>
</protein>
<evidence type="ECO:0000313" key="3">
    <source>
        <dbReference type="Proteomes" id="UP000792457"/>
    </source>
</evidence>
<evidence type="ECO:0000256" key="1">
    <source>
        <dbReference type="SAM" id="MobiDB-lite"/>
    </source>
</evidence>
<proteinExistence type="predicted"/>
<reference evidence="2" key="1">
    <citation type="submission" date="2013-04" db="EMBL/GenBank/DDBJ databases">
        <authorList>
            <person name="Qu J."/>
            <person name="Murali S.C."/>
            <person name="Bandaranaike D."/>
            <person name="Bellair M."/>
            <person name="Blankenburg K."/>
            <person name="Chao H."/>
            <person name="Dinh H."/>
            <person name="Doddapaneni H."/>
            <person name="Downs B."/>
            <person name="Dugan-Rocha S."/>
            <person name="Elkadiri S."/>
            <person name="Gnanaolivu R.D."/>
            <person name="Hernandez B."/>
            <person name="Javaid M."/>
            <person name="Jayaseelan J.C."/>
            <person name="Lee S."/>
            <person name="Li M."/>
            <person name="Ming W."/>
            <person name="Munidasa M."/>
            <person name="Muniz J."/>
            <person name="Nguyen L."/>
            <person name="Ongeri F."/>
            <person name="Osuji N."/>
            <person name="Pu L.-L."/>
            <person name="Puazo M."/>
            <person name="Qu C."/>
            <person name="Quiroz J."/>
            <person name="Raj R."/>
            <person name="Weissenberger G."/>
            <person name="Xin Y."/>
            <person name="Zou X."/>
            <person name="Han Y."/>
            <person name="Richards S."/>
            <person name="Worley K."/>
            <person name="Muzny D."/>
            <person name="Gibbs R."/>
        </authorList>
    </citation>
    <scope>NUCLEOTIDE SEQUENCE</scope>
    <source>
        <strain evidence="2">Sampled in the wild</strain>
    </source>
</reference>
<dbReference type="AlphaFoldDB" id="A0A8K0K4Q0"/>
<reference evidence="2" key="2">
    <citation type="submission" date="2017-10" db="EMBL/GenBank/DDBJ databases">
        <title>Ladona fulva Genome sequencing and assembly.</title>
        <authorList>
            <person name="Murali S."/>
            <person name="Richards S."/>
            <person name="Bandaranaike D."/>
            <person name="Bellair M."/>
            <person name="Blankenburg K."/>
            <person name="Chao H."/>
            <person name="Dinh H."/>
            <person name="Doddapaneni H."/>
            <person name="Dugan-Rocha S."/>
            <person name="Elkadiri S."/>
            <person name="Gnanaolivu R."/>
            <person name="Hernandez B."/>
            <person name="Skinner E."/>
            <person name="Javaid M."/>
            <person name="Lee S."/>
            <person name="Li M."/>
            <person name="Ming W."/>
            <person name="Munidasa M."/>
            <person name="Muniz J."/>
            <person name="Nguyen L."/>
            <person name="Hughes D."/>
            <person name="Osuji N."/>
            <person name="Pu L.-L."/>
            <person name="Puazo M."/>
            <person name="Qu C."/>
            <person name="Quiroz J."/>
            <person name="Raj R."/>
            <person name="Weissenberger G."/>
            <person name="Xin Y."/>
            <person name="Zou X."/>
            <person name="Han Y."/>
            <person name="Worley K."/>
            <person name="Muzny D."/>
            <person name="Gibbs R."/>
        </authorList>
    </citation>
    <scope>NUCLEOTIDE SEQUENCE</scope>
    <source>
        <strain evidence="2">Sampled in the wild</strain>
    </source>
</reference>
<keyword evidence="3" id="KW-1185">Reference proteome</keyword>
<gene>
    <name evidence="2" type="ORF">J437_LFUL003981</name>
</gene>
<name>A0A8K0K4Q0_LADFU</name>
<comment type="caution">
    <text evidence="2">The sequence shown here is derived from an EMBL/GenBank/DDBJ whole genome shotgun (WGS) entry which is preliminary data.</text>
</comment>
<feature type="region of interest" description="Disordered" evidence="1">
    <location>
        <begin position="17"/>
        <end position="59"/>
    </location>
</feature>
<accession>A0A8K0K4Q0</accession>
<sequence>MEELEKEILILKQRCAASSNGGGNAFPRPSPPPAWNMTPRQQTTGNAKGASPANSEGWVTPNRLTLKKTSSPSNIMNISQHSLSQSFSKQKISPSLTSTPQKFSVYPKMNGSASIGGNFRSYRGYSSATPSTPINCNIMIKGLNNRGKPVVPSPRMPSYCMGGSTPISSGSLLSNLKLTSPL</sequence>
<dbReference type="Proteomes" id="UP000792457">
    <property type="component" value="Unassembled WGS sequence"/>
</dbReference>
<organism evidence="2 3">
    <name type="scientific">Ladona fulva</name>
    <name type="common">Scarce chaser dragonfly</name>
    <name type="synonym">Libellula fulva</name>
    <dbReference type="NCBI Taxonomy" id="123851"/>
    <lineage>
        <taxon>Eukaryota</taxon>
        <taxon>Metazoa</taxon>
        <taxon>Ecdysozoa</taxon>
        <taxon>Arthropoda</taxon>
        <taxon>Hexapoda</taxon>
        <taxon>Insecta</taxon>
        <taxon>Pterygota</taxon>
        <taxon>Palaeoptera</taxon>
        <taxon>Odonata</taxon>
        <taxon>Epiprocta</taxon>
        <taxon>Anisoptera</taxon>
        <taxon>Libelluloidea</taxon>
        <taxon>Libellulidae</taxon>
        <taxon>Ladona</taxon>
    </lineage>
</organism>
<dbReference type="EMBL" id="KZ308316">
    <property type="protein sequence ID" value="KAG8227250.1"/>
    <property type="molecule type" value="Genomic_DNA"/>
</dbReference>
<evidence type="ECO:0000313" key="2">
    <source>
        <dbReference type="EMBL" id="KAG8227250.1"/>
    </source>
</evidence>